<name>A0ACB5UC24_AMBMO</name>
<protein>
    <submittedName>
        <fullName evidence="1">Unnamed protein product</fullName>
    </submittedName>
</protein>
<evidence type="ECO:0000313" key="2">
    <source>
        <dbReference type="Proteomes" id="UP001165064"/>
    </source>
</evidence>
<reference evidence="1" key="1">
    <citation type="submission" date="2023-04" db="EMBL/GenBank/DDBJ databases">
        <title>Ambrosiozyma monospora NBRC 10751.</title>
        <authorList>
            <person name="Ichikawa N."/>
            <person name="Sato H."/>
            <person name="Tonouchi N."/>
        </authorList>
    </citation>
    <scope>NUCLEOTIDE SEQUENCE</scope>
    <source>
        <strain evidence="1">NBRC 10751</strain>
    </source>
</reference>
<dbReference type="Proteomes" id="UP001165064">
    <property type="component" value="Unassembled WGS sequence"/>
</dbReference>
<comment type="caution">
    <text evidence="1">The sequence shown here is derived from an EMBL/GenBank/DDBJ whole genome shotgun (WGS) entry which is preliminary data.</text>
</comment>
<organism evidence="1 2">
    <name type="scientific">Ambrosiozyma monospora</name>
    <name type="common">Yeast</name>
    <name type="synonym">Endomycopsis monosporus</name>
    <dbReference type="NCBI Taxonomy" id="43982"/>
    <lineage>
        <taxon>Eukaryota</taxon>
        <taxon>Fungi</taxon>
        <taxon>Dikarya</taxon>
        <taxon>Ascomycota</taxon>
        <taxon>Saccharomycotina</taxon>
        <taxon>Pichiomycetes</taxon>
        <taxon>Pichiales</taxon>
        <taxon>Pichiaceae</taxon>
        <taxon>Ambrosiozyma</taxon>
    </lineage>
</organism>
<dbReference type="EMBL" id="BSXS01016154">
    <property type="protein sequence ID" value="GMF07361.1"/>
    <property type="molecule type" value="Genomic_DNA"/>
</dbReference>
<proteinExistence type="predicted"/>
<accession>A0ACB5UC24</accession>
<evidence type="ECO:0000313" key="1">
    <source>
        <dbReference type="EMBL" id="GMF07361.1"/>
    </source>
</evidence>
<keyword evidence="2" id="KW-1185">Reference proteome</keyword>
<gene>
    <name evidence="1" type="ORF">Amon02_001286900</name>
</gene>
<sequence>MSFDIYKLSPEIFTRYKEEFGGHKTHDPSHEDRMGGMDNVDVKDRPMCKCLIGAASAARIFFQGARVQTKMDPVAV</sequence>